<dbReference type="EMBL" id="MU865011">
    <property type="protein sequence ID" value="KAK4460500.1"/>
    <property type="molecule type" value="Genomic_DNA"/>
</dbReference>
<feature type="region of interest" description="Disordered" evidence="1">
    <location>
        <begin position="664"/>
        <end position="705"/>
    </location>
</feature>
<feature type="region of interest" description="Disordered" evidence="1">
    <location>
        <begin position="763"/>
        <end position="828"/>
    </location>
</feature>
<dbReference type="AlphaFoldDB" id="A0AAV9HK48"/>
<gene>
    <name evidence="3" type="ORF">QBC42DRAFT_288498</name>
</gene>
<feature type="compositionally biased region" description="Polar residues" evidence="1">
    <location>
        <begin position="616"/>
        <end position="631"/>
    </location>
</feature>
<reference evidence="3" key="2">
    <citation type="submission" date="2023-06" db="EMBL/GenBank/DDBJ databases">
        <authorList>
            <consortium name="Lawrence Berkeley National Laboratory"/>
            <person name="Mondo S.J."/>
            <person name="Hensen N."/>
            <person name="Bonometti L."/>
            <person name="Westerberg I."/>
            <person name="Brannstrom I.O."/>
            <person name="Guillou S."/>
            <person name="Cros-Aarteil S."/>
            <person name="Calhoun S."/>
            <person name="Haridas S."/>
            <person name="Kuo A."/>
            <person name="Pangilinan J."/>
            <person name="Riley R."/>
            <person name="Labutti K."/>
            <person name="Andreopoulos B."/>
            <person name="Lipzen A."/>
            <person name="Chen C."/>
            <person name="Yanf M."/>
            <person name="Daum C."/>
            <person name="Ng V."/>
            <person name="Clum A."/>
            <person name="Steindorff A."/>
            <person name="Ohm R."/>
            <person name="Martin F."/>
            <person name="Silar P."/>
            <person name="Natvig D."/>
            <person name="Lalanne C."/>
            <person name="Gautier V."/>
            <person name="Ament-Velasquez S.L."/>
            <person name="Kruys A."/>
            <person name="Hutchinson M.I."/>
            <person name="Powell A.J."/>
            <person name="Barry K."/>
            <person name="Miller A.N."/>
            <person name="Grigoriev I.V."/>
            <person name="Debuchy R."/>
            <person name="Gladieux P."/>
            <person name="Thoren M.H."/>
            <person name="Johannesson H."/>
        </authorList>
    </citation>
    <scope>NUCLEOTIDE SEQUENCE</scope>
    <source>
        <strain evidence="3">PSN324</strain>
    </source>
</reference>
<feature type="compositionally biased region" description="Low complexity" evidence="1">
    <location>
        <begin position="547"/>
        <end position="558"/>
    </location>
</feature>
<feature type="region of interest" description="Disordered" evidence="1">
    <location>
        <begin position="367"/>
        <end position="420"/>
    </location>
</feature>
<organism evidence="3 4">
    <name type="scientific">Cladorrhinum samala</name>
    <dbReference type="NCBI Taxonomy" id="585594"/>
    <lineage>
        <taxon>Eukaryota</taxon>
        <taxon>Fungi</taxon>
        <taxon>Dikarya</taxon>
        <taxon>Ascomycota</taxon>
        <taxon>Pezizomycotina</taxon>
        <taxon>Sordariomycetes</taxon>
        <taxon>Sordariomycetidae</taxon>
        <taxon>Sordariales</taxon>
        <taxon>Podosporaceae</taxon>
        <taxon>Cladorrhinum</taxon>
    </lineage>
</organism>
<feature type="transmembrane region" description="Helical" evidence="2">
    <location>
        <begin position="60"/>
        <end position="77"/>
    </location>
</feature>
<keyword evidence="2" id="KW-0812">Transmembrane</keyword>
<feature type="transmembrane region" description="Helical" evidence="2">
    <location>
        <begin position="137"/>
        <end position="161"/>
    </location>
</feature>
<feature type="compositionally biased region" description="Low complexity" evidence="1">
    <location>
        <begin position="767"/>
        <end position="777"/>
    </location>
</feature>
<dbReference type="Proteomes" id="UP001321749">
    <property type="component" value="Unassembled WGS sequence"/>
</dbReference>
<accession>A0AAV9HK48</accession>
<feature type="transmembrane region" description="Helical" evidence="2">
    <location>
        <begin position="258"/>
        <end position="276"/>
    </location>
</feature>
<evidence type="ECO:0000313" key="4">
    <source>
        <dbReference type="Proteomes" id="UP001321749"/>
    </source>
</evidence>
<name>A0AAV9HK48_9PEZI</name>
<feature type="transmembrane region" description="Helical" evidence="2">
    <location>
        <begin position="218"/>
        <end position="243"/>
    </location>
</feature>
<comment type="caution">
    <text evidence="3">The sequence shown here is derived from an EMBL/GenBank/DDBJ whole genome shotgun (WGS) entry which is preliminary data.</text>
</comment>
<sequence length="828" mass="90360">MSTATLWTLPAQPLPKSDVRSSAIVTIWAFVTATFAIMLHVRLRNSGGKVWTEFKIIRTSAILLAVWYLATFIDRWIHYERRAVRFGYILFEPITQALQLLSTIFFLWGTYGVVWNELQRRFASELVQGAWWLAAKITLFVVGVVTCFFWVLRVATAAVWLEFFSMNVISDVATKRNGFEMAMTFFFSLFALLIVVEVVATVFFRAKKEEGSWAKTRIYVVLASVVLLARCMAECAIAFTIHMSVEKRRADMQPSCDIAYGLLTSLYLLLIFLQACQLSSKLDMGSSDVSSIEGQIRTYIRKELWEATQHRAVRAPPLEDILNKTQQDLTAILASTRLSSDSKIGDDEKRKIGQRFIQKTNKEFGQLGKAIHPDPESQQQHAAFNGGGSSSTSPSPDLRRQRRNGRHSAPLAGQRASDEDIFDRLANPSLRSPNSAPNMRHHQGFQRFASPSARDGPPSASVGGFGQPYSSNMPAVREEYPDPPPPAPRSRAPSRNFEPSAVNAPSLGARPLATSQAQLLTGAAGSGSSSPYSPYGDPRDFSPPIPSSSSTPGTGYTSQYDDASDPGPASAQYPFPLSARKPSNSRYGAAAAELHSSPAIQPRRIGQEPILPSAGTEVSQESPAPQPSSRRNFAPAPSSGTSPAGWVEPAGSYQETAQLGSFRAVPPAVNSSSRASMRSQTAASREGRADLTTIQTQQPQQTTSHGLAHLTHPGIIQLKPLTYPPVLVPGTDGAGRAIERRKFVPQSAYAQELQTQAGYRAYQPPRQQQQQQQQQQQGGYLAPITSSQVNPAPAPAGVHGRTEQSYEMRDLDGGGGDPVIEPGQLAQD</sequence>
<reference evidence="3" key="1">
    <citation type="journal article" date="2023" name="Mol. Phylogenet. Evol.">
        <title>Genome-scale phylogeny and comparative genomics of the fungal order Sordariales.</title>
        <authorList>
            <person name="Hensen N."/>
            <person name="Bonometti L."/>
            <person name="Westerberg I."/>
            <person name="Brannstrom I.O."/>
            <person name="Guillou S."/>
            <person name="Cros-Aarteil S."/>
            <person name="Calhoun S."/>
            <person name="Haridas S."/>
            <person name="Kuo A."/>
            <person name="Mondo S."/>
            <person name="Pangilinan J."/>
            <person name="Riley R."/>
            <person name="LaButti K."/>
            <person name="Andreopoulos B."/>
            <person name="Lipzen A."/>
            <person name="Chen C."/>
            <person name="Yan M."/>
            <person name="Daum C."/>
            <person name="Ng V."/>
            <person name="Clum A."/>
            <person name="Steindorff A."/>
            <person name="Ohm R.A."/>
            <person name="Martin F."/>
            <person name="Silar P."/>
            <person name="Natvig D.O."/>
            <person name="Lalanne C."/>
            <person name="Gautier V."/>
            <person name="Ament-Velasquez S.L."/>
            <person name="Kruys A."/>
            <person name="Hutchinson M.I."/>
            <person name="Powell A.J."/>
            <person name="Barry K."/>
            <person name="Miller A.N."/>
            <person name="Grigoriev I.V."/>
            <person name="Debuchy R."/>
            <person name="Gladieux P."/>
            <person name="Hiltunen Thoren M."/>
            <person name="Johannesson H."/>
        </authorList>
    </citation>
    <scope>NUCLEOTIDE SEQUENCE</scope>
    <source>
        <strain evidence="3">PSN324</strain>
    </source>
</reference>
<evidence type="ECO:0000313" key="3">
    <source>
        <dbReference type="EMBL" id="KAK4460500.1"/>
    </source>
</evidence>
<feature type="transmembrane region" description="Helical" evidence="2">
    <location>
        <begin position="20"/>
        <end position="39"/>
    </location>
</feature>
<feature type="transmembrane region" description="Helical" evidence="2">
    <location>
        <begin position="97"/>
        <end position="116"/>
    </location>
</feature>
<feature type="compositionally biased region" description="Basic and acidic residues" evidence="1">
    <location>
        <begin position="800"/>
        <end position="812"/>
    </location>
</feature>
<feature type="compositionally biased region" description="Polar residues" evidence="1">
    <location>
        <begin position="669"/>
        <end position="683"/>
    </location>
</feature>
<evidence type="ECO:0000256" key="1">
    <source>
        <dbReference type="SAM" id="MobiDB-lite"/>
    </source>
</evidence>
<proteinExistence type="predicted"/>
<keyword evidence="2" id="KW-1133">Transmembrane helix</keyword>
<keyword evidence="2" id="KW-0472">Membrane</keyword>
<feature type="region of interest" description="Disordered" evidence="1">
    <location>
        <begin position="448"/>
        <end position="652"/>
    </location>
</feature>
<feature type="compositionally biased region" description="Low complexity" evidence="1">
    <location>
        <begin position="522"/>
        <end position="536"/>
    </location>
</feature>
<evidence type="ECO:0000256" key="2">
    <source>
        <dbReference type="SAM" id="Phobius"/>
    </source>
</evidence>
<protein>
    <submittedName>
        <fullName evidence="3">Uncharacterized protein</fullName>
    </submittedName>
</protein>
<keyword evidence="4" id="KW-1185">Reference proteome</keyword>
<feature type="compositionally biased region" description="Low complexity" evidence="1">
    <location>
        <begin position="692"/>
        <end position="703"/>
    </location>
</feature>
<feature type="transmembrane region" description="Helical" evidence="2">
    <location>
        <begin position="181"/>
        <end position="206"/>
    </location>
</feature>